<organism evidence="1 2">
    <name type="scientific">Legionella steelei</name>
    <dbReference type="NCBI Taxonomy" id="947033"/>
    <lineage>
        <taxon>Bacteria</taxon>
        <taxon>Pseudomonadati</taxon>
        <taxon>Pseudomonadota</taxon>
        <taxon>Gammaproteobacteria</taxon>
        <taxon>Legionellales</taxon>
        <taxon>Legionellaceae</taxon>
        <taxon>Legionella</taxon>
    </lineage>
</organism>
<dbReference type="EMBL" id="LNYY01000019">
    <property type="protein sequence ID" value="KTD68660.1"/>
    <property type="molecule type" value="Genomic_DNA"/>
</dbReference>
<keyword evidence="2" id="KW-1185">Reference proteome</keyword>
<name>A0A0W0ZI59_9GAMM</name>
<sequence length="104" mass="12323">MLDKRNGLIFHTILFIPFRHHLPKGDGTGRHNIRTILEESLEHEKQGLNLYHQLLHHSEKKSVLVEDFARKMIDEEEIHVGEIYKMLMSPETLQERYVGPWPTK</sequence>
<accession>A0A0W0ZI59</accession>
<gene>
    <name evidence="1" type="ORF">Lste_1818</name>
</gene>
<protein>
    <submittedName>
        <fullName evidence="1">Bacterioferritin</fullName>
    </submittedName>
</protein>
<dbReference type="STRING" id="947033.Lste_1818"/>
<dbReference type="InterPro" id="IPR009078">
    <property type="entry name" value="Ferritin-like_SF"/>
</dbReference>
<dbReference type="InterPro" id="IPR012347">
    <property type="entry name" value="Ferritin-like"/>
</dbReference>
<evidence type="ECO:0000313" key="1">
    <source>
        <dbReference type="EMBL" id="KTD68660.1"/>
    </source>
</evidence>
<reference evidence="1 2" key="1">
    <citation type="submission" date="2015-11" db="EMBL/GenBank/DDBJ databases">
        <title>Genomic analysis of 38 Legionella species identifies large and diverse effector repertoires.</title>
        <authorList>
            <person name="Burstein D."/>
            <person name="Amaro F."/>
            <person name="Zusman T."/>
            <person name="Lifshitz Z."/>
            <person name="Cohen O."/>
            <person name="Gilbert J.A."/>
            <person name="Pupko T."/>
            <person name="Shuman H.A."/>
            <person name="Segal G."/>
        </authorList>
    </citation>
    <scope>NUCLEOTIDE SEQUENCE [LARGE SCALE GENOMIC DNA]</scope>
    <source>
        <strain evidence="1 2">IMVS3376</strain>
    </source>
</reference>
<comment type="caution">
    <text evidence="1">The sequence shown here is derived from an EMBL/GenBank/DDBJ whole genome shotgun (WGS) entry which is preliminary data.</text>
</comment>
<dbReference type="RefSeq" id="WP_237760455.1">
    <property type="nucleotide sequence ID" value="NZ_LNYY01000019.1"/>
</dbReference>
<dbReference type="Gene3D" id="1.20.1260.10">
    <property type="match status" value="1"/>
</dbReference>
<dbReference type="Proteomes" id="UP000054926">
    <property type="component" value="Unassembled WGS sequence"/>
</dbReference>
<proteinExistence type="predicted"/>
<evidence type="ECO:0000313" key="2">
    <source>
        <dbReference type="Proteomes" id="UP000054926"/>
    </source>
</evidence>
<dbReference type="PATRIC" id="fig|947033.5.peg.1926"/>
<dbReference type="AlphaFoldDB" id="A0A0W0ZI59"/>
<dbReference type="SUPFAM" id="SSF47240">
    <property type="entry name" value="Ferritin-like"/>
    <property type="match status" value="1"/>
</dbReference>